<feature type="region of interest" description="Disordered" evidence="3">
    <location>
        <begin position="567"/>
        <end position="612"/>
    </location>
</feature>
<organism evidence="5 6">
    <name type="scientific">Limulus polyphemus</name>
    <name type="common">Atlantic horseshoe crab</name>
    <dbReference type="NCBI Taxonomy" id="6850"/>
    <lineage>
        <taxon>Eukaryota</taxon>
        <taxon>Metazoa</taxon>
        <taxon>Ecdysozoa</taxon>
        <taxon>Arthropoda</taxon>
        <taxon>Chelicerata</taxon>
        <taxon>Merostomata</taxon>
        <taxon>Xiphosura</taxon>
        <taxon>Limulidae</taxon>
        <taxon>Limulus</taxon>
    </lineage>
</organism>
<sequence>MLQLGLLNFDDKTEQELLSVVQHLLVCVIDDPGVPNRPEAVSVLNQNVRDVDVTNSNVSEVLRLFFNALDGTSKMCKWVTEKPFLSLNPTHKSEIIAFLCNELLCSRAVLRQIEYNIETVNNLRRDKWVVEGNLRKLRNLQQTRALKSLVQSHKENSQTVVDGSKMSDVNEKTNKSNTRITMNGDTSVDGKVTENKSAKGNKGRSKYEEEENDDESGNESDATQATSRLSDGEDEELGLSNEELEKKIEKLSKQQAQFHSKLTKAAHTIRGTCFGQDRYCRLYWVTPCAGGIFVEGVESSGVENENIEEQDKTPDTSLEKLENKEKCVDKTRDENVVEEKHVTHTESKLKEVNSNVSEELKAEEENCIKIVPQVIPGNEEQSKSLESKEENSLMNTNENKEKVESTTSKREQTLKTSGTNISSDSPSHYINVKKESPTKLKSSSEVVVLPEIGDKLTNSIKLDIPNTSTSSVPSIEQNWLLHSPFFASVLAGSMLMNGPLLHGRELNGSYFNLPKIEPPVSSSSYGPLLGLNPTFLSAEQMLKTLSEKQSTQKPWFSVLPRMPCDNTSITQGSPCKHTPSKSSEETHRTLSNSSQPPTTSHSQSTPISSMAGHSSPAAALALANLHLGILNGFPPPLIPNPLLNPSVMNSLYTTTEPSRLTSTPNSLGTSVTPSVNPPSFCSTPSTVPSPSSTPGPVPYGSYSNCSIEDSPQVQQRLLTEKLSQYATPRVIPK</sequence>
<evidence type="ECO:0000313" key="6">
    <source>
        <dbReference type="RefSeq" id="XP_013793042.1"/>
    </source>
</evidence>
<feature type="compositionally biased region" description="Basic and acidic residues" evidence="3">
    <location>
        <begin position="380"/>
        <end position="391"/>
    </location>
</feature>
<dbReference type="GeneID" id="106476975"/>
<feature type="compositionally biased region" description="Basic and acidic residues" evidence="3">
    <location>
        <begin position="398"/>
        <end position="413"/>
    </location>
</feature>
<dbReference type="PANTHER" id="PTHR45915">
    <property type="entry name" value="TRANSCRIPTION INTERMEDIARY FACTOR"/>
    <property type="match status" value="1"/>
</dbReference>
<feature type="compositionally biased region" description="Polar residues" evidence="3">
    <location>
        <begin position="175"/>
        <end position="186"/>
    </location>
</feature>
<evidence type="ECO:0000256" key="2">
    <source>
        <dbReference type="ARBA" id="ARBA00023242"/>
    </source>
</evidence>
<evidence type="ECO:0000256" key="3">
    <source>
        <dbReference type="SAM" id="MobiDB-lite"/>
    </source>
</evidence>
<comment type="subcellular location">
    <subcellularLocation>
        <location evidence="1">Nucleus</location>
    </subcellularLocation>
</comment>
<feature type="region of interest" description="Disordered" evidence="3">
    <location>
        <begin position="379"/>
        <end position="430"/>
    </location>
</feature>
<proteinExistence type="predicted"/>
<feature type="compositionally biased region" description="Polar residues" evidence="3">
    <location>
        <begin position="414"/>
        <end position="428"/>
    </location>
</feature>
<keyword evidence="2" id="KW-0539">Nucleus</keyword>
<dbReference type="InterPro" id="IPR028942">
    <property type="entry name" value="WHIM1_dom"/>
</dbReference>
<dbReference type="Pfam" id="PF15612">
    <property type="entry name" value="WHIM1"/>
    <property type="match status" value="1"/>
</dbReference>
<evidence type="ECO:0000259" key="4">
    <source>
        <dbReference type="Pfam" id="PF15612"/>
    </source>
</evidence>
<feature type="region of interest" description="Disordered" evidence="3">
    <location>
        <begin position="655"/>
        <end position="706"/>
    </location>
</feature>
<dbReference type="RefSeq" id="XP_013793042.1">
    <property type="nucleotide sequence ID" value="XM_013937588.1"/>
</dbReference>
<keyword evidence="5" id="KW-1185">Reference proteome</keyword>
<accession>A0ABM1C2G1</accession>
<feature type="compositionally biased region" description="Polar residues" evidence="3">
    <location>
        <begin position="150"/>
        <end position="161"/>
    </location>
</feature>
<gene>
    <name evidence="6" type="primary">LOC106476975</name>
</gene>
<feature type="compositionally biased region" description="Low complexity" evidence="3">
    <location>
        <begin position="677"/>
        <end position="690"/>
    </location>
</feature>
<evidence type="ECO:0000256" key="1">
    <source>
        <dbReference type="ARBA" id="ARBA00004123"/>
    </source>
</evidence>
<name>A0ABM1C2G1_LIMPO</name>
<feature type="domain" description="WHIM1" evidence="4">
    <location>
        <begin position="81"/>
        <end position="109"/>
    </location>
</feature>
<dbReference type="PANTHER" id="PTHR45915:SF2">
    <property type="entry name" value="TOUTATIS, ISOFORM E"/>
    <property type="match status" value="1"/>
</dbReference>
<reference evidence="6" key="1">
    <citation type="submission" date="2025-08" db="UniProtKB">
        <authorList>
            <consortium name="RefSeq"/>
        </authorList>
    </citation>
    <scope>IDENTIFICATION</scope>
    <source>
        <tissue evidence="6">Muscle</tissue>
    </source>
</reference>
<feature type="region of interest" description="Disordered" evidence="3">
    <location>
        <begin position="150"/>
        <end position="236"/>
    </location>
</feature>
<protein>
    <submittedName>
        <fullName evidence="6">Bromodomain adjacent to zinc finger domain protein 2B-like</fullName>
    </submittedName>
</protein>
<feature type="compositionally biased region" description="Polar residues" evidence="3">
    <location>
        <begin position="655"/>
        <end position="674"/>
    </location>
</feature>
<feature type="compositionally biased region" description="Low complexity" evidence="3">
    <location>
        <begin position="591"/>
        <end position="612"/>
    </location>
</feature>
<feature type="non-terminal residue" evidence="6">
    <location>
        <position position="733"/>
    </location>
</feature>
<evidence type="ECO:0000313" key="5">
    <source>
        <dbReference type="Proteomes" id="UP000694941"/>
    </source>
</evidence>
<feature type="compositionally biased region" description="Acidic residues" evidence="3">
    <location>
        <begin position="208"/>
        <end position="218"/>
    </location>
</feature>
<dbReference type="Proteomes" id="UP000694941">
    <property type="component" value="Unplaced"/>
</dbReference>